<reference evidence="4 5" key="1">
    <citation type="submission" date="2020-01" db="EMBL/GenBank/DDBJ databases">
        <title>Natronorubrum sp. JWXQ-INN 674 isolated from Inner Mongolia Autonomous Region of China.</title>
        <authorList>
            <person name="Xue Q."/>
        </authorList>
    </citation>
    <scope>NUCLEOTIDE SEQUENCE [LARGE SCALE GENOMIC DNA]</scope>
    <source>
        <strain evidence="4 5">JWXQ-INN-674</strain>
    </source>
</reference>
<dbReference type="EMBL" id="WUYX01000008">
    <property type="protein sequence ID" value="MXV60846.1"/>
    <property type="molecule type" value="Genomic_DNA"/>
</dbReference>
<dbReference type="AlphaFoldDB" id="A0A6B0VIS6"/>
<feature type="compositionally biased region" description="Basic and acidic residues" evidence="1">
    <location>
        <begin position="38"/>
        <end position="48"/>
    </location>
</feature>
<feature type="compositionally biased region" description="Acidic residues" evidence="1">
    <location>
        <begin position="86"/>
        <end position="101"/>
    </location>
</feature>
<feature type="transmembrane region" description="Helical" evidence="2">
    <location>
        <begin position="121"/>
        <end position="141"/>
    </location>
</feature>
<protein>
    <recommendedName>
        <fullName evidence="3">DUF7312 domain-containing protein</fullName>
    </recommendedName>
</protein>
<comment type="caution">
    <text evidence="4">The sequence shown here is derived from an EMBL/GenBank/DDBJ whole genome shotgun (WGS) entry which is preliminary data.</text>
</comment>
<organism evidence="4 5">
    <name type="scientific">Natronorubrum halalkaliphilum</name>
    <dbReference type="NCBI Taxonomy" id="2691917"/>
    <lineage>
        <taxon>Archaea</taxon>
        <taxon>Methanobacteriati</taxon>
        <taxon>Methanobacteriota</taxon>
        <taxon>Stenosarchaea group</taxon>
        <taxon>Halobacteria</taxon>
        <taxon>Halobacteriales</taxon>
        <taxon>Natrialbaceae</taxon>
        <taxon>Natronorubrum</taxon>
    </lineage>
</organism>
<keyword evidence="2" id="KW-0472">Membrane</keyword>
<feature type="domain" description="DUF7312" evidence="3">
    <location>
        <begin position="65"/>
        <end position="137"/>
    </location>
</feature>
<evidence type="ECO:0000256" key="1">
    <source>
        <dbReference type="SAM" id="MobiDB-lite"/>
    </source>
</evidence>
<keyword evidence="2" id="KW-1133">Transmembrane helix</keyword>
<name>A0A6B0VIS6_9EURY</name>
<evidence type="ECO:0000259" key="3">
    <source>
        <dbReference type="Pfam" id="PF23994"/>
    </source>
</evidence>
<proteinExistence type="predicted"/>
<dbReference type="InterPro" id="IPR055736">
    <property type="entry name" value="DUF7312"/>
</dbReference>
<feature type="region of interest" description="Disordered" evidence="1">
    <location>
        <begin position="1"/>
        <end position="115"/>
    </location>
</feature>
<sequence length="142" mass="15287">MADDASGNDGDDRGEPSPTSPDVQNSDGEQNRPGDSWRTSEQDTRNTPDEWISADTGVEADDSDDEYRVPLDLSPETEKTEPAGSDADEGAGDGEEEDDPYAPEPRSTPIEPGDPDLEHTVFVFLGAIMMALVMFQVISIAL</sequence>
<evidence type="ECO:0000313" key="4">
    <source>
        <dbReference type="EMBL" id="MXV60846.1"/>
    </source>
</evidence>
<keyword evidence="2" id="KW-0812">Transmembrane</keyword>
<gene>
    <name evidence="4" type="ORF">GS429_01915</name>
</gene>
<dbReference type="RefSeq" id="WP_160062190.1">
    <property type="nucleotide sequence ID" value="NZ_WUYX01000008.1"/>
</dbReference>
<evidence type="ECO:0000256" key="2">
    <source>
        <dbReference type="SAM" id="Phobius"/>
    </source>
</evidence>
<evidence type="ECO:0000313" key="5">
    <source>
        <dbReference type="Proteomes" id="UP000434101"/>
    </source>
</evidence>
<dbReference type="Proteomes" id="UP000434101">
    <property type="component" value="Unassembled WGS sequence"/>
</dbReference>
<dbReference type="Pfam" id="PF23994">
    <property type="entry name" value="DUF7312"/>
    <property type="match status" value="1"/>
</dbReference>
<keyword evidence="5" id="KW-1185">Reference proteome</keyword>
<accession>A0A6B0VIS6</accession>
<dbReference type="OrthoDB" id="177893at2157"/>